<feature type="region of interest" description="Disordered" evidence="4">
    <location>
        <begin position="525"/>
        <end position="544"/>
    </location>
</feature>
<evidence type="ECO:0000313" key="8">
    <source>
        <dbReference type="VGNC" id="VGNC:87246"/>
    </source>
</evidence>
<dbReference type="Proteomes" id="UP000008227">
    <property type="component" value="Chromosome 2"/>
</dbReference>
<evidence type="ECO:0000259" key="5">
    <source>
        <dbReference type="PROSITE" id="PS50211"/>
    </source>
</evidence>
<dbReference type="VGNC" id="VGNC:87246">
    <property type="gene designation" value="DENND1C"/>
</dbReference>
<sequence>MGSTAEGDPPAVFDWFFEAAYPASLQEDPPILRQFPPDFRDREAMQMVPKFCFPFDVEREPPSSAVQHFTFALTDLTGTRRFGFCRLRAGAHSCLCILSHLPWFEVFYKLLNTVGDLLAQDQVSEVEELLLNLLQQPLPGTPGLELGSEVTTSRAHAIPPPAPGKSKPLSCFVAPDSGRLPSIPENRNLTELVVAVTDENIVGLFAALLAERRVLLISSKLSTLTSCVHASCALLYPMHWEHVLIPTLPPHLLDYCCAPMPYLIGVHASLAERVREKGLEDVVMMNVDSNTLETPFDDVQALPPDVGQPVTFDEKAFLAQKPGAPLQAFHQRAVHLQLFKQFIEGRLEKLNKGEGFSDLFEQEITCSCASSGTLRSYQLWADNLKKGGGALLHSVKAKTQPAVRNMYRSAKSGLKGVQSLLMYKDGDSGLQRGGSLRTPSLTSRSDRLQQRLPITQHFGQNRPLRPSRRLRLEERPSESLGEGTPPLSPGDAQEPWAEEALDGSFLGSGEELDLLSEILDSLSTRATRTSSLRPSQSLDCCHRGDPDSCFSLPDLSGRPRWQADDETPPEPRPLSLPVSPPSLHTPQLLDAGTSSEHPISQLPPEASGEIASPSGPSTASADPSSKGDSVSSLTEPQSLTLHLSPPHKASEDPIAQENPSSQLSTQPHPPESPQRPVPTKPNSDTTWTSQPLDSSSDPGSPENPRAQPSEVLQVEHTHLQPPKELGGPGRPASTWQEPATRSRPRVSELKKCFEA</sequence>
<dbReference type="GeneTree" id="ENSGT00940000161573"/>
<dbReference type="Pfam" id="PF03455">
    <property type="entry name" value="dDENN"/>
    <property type="match status" value="1"/>
</dbReference>
<keyword evidence="2" id="KW-0344">Guanine-nucleotide releasing factor</keyword>
<dbReference type="InterPro" id="IPR043153">
    <property type="entry name" value="DENN_C"/>
</dbReference>
<organism evidence="6 7">
    <name type="scientific">Sus scrofa</name>
    <name type="common">Pig</name>
    <dbReference type="NCBI Taxonomy" id="9823"/>
    <lineage>
        <taxon>Eukaryota</taxon>
        <taxon>Metazoa</taxon>
        <taxon>Chordata</taxon>
        <taxon>Craniata</taxon>
        <taxon>Vertebrata</taxon>
        <taxon>Euteleostomi</taxon>
        <taxon>Mammalia</taxon>
        <taxon>Eutheria</taxon>
        <taxon>Laurasiatheria</taxon>
        <taxon>Artiodactyla</taxon>
        <taxon>Suina</taxon>
        <taxon>Suidae</taxon>
        <taxon>Sus</taxon>
    </lineage>
</organism>
<proteinExistence type="predicted"/>
<feature type="compositionally biased region" description="Pro residues" evidence="4">
    <location>
        <begin position="570"/>
        <end position="580"/>
    </location>
</feature>
<dbReference type="Gene3D" id="3.40.50.11500">
    <property type="match status" value="1"/>
</dbReference>
<feature type="compositionally biased region" description="Polar residues" evidence="4">
    <location>
        <begin position="614"/>
        <end position="641"/>
    </location>
</feature>
<feature type="region of interest" description="Disordered" evidence="4">
    <location>
        <begin position="551"/>
        <end position="755"/>
    </location>
</feature>
<feature type="domain" description="UDENN" evidence="5">
    <location>
        <begin position="13"/>
        <end position="405"/>
    </location>
</feature>
<protein>
    <submittedName>
        <fullName evidence="6">DENN domain containing 1C</fullName>
    </submittedName>
</protein>
<dbReference type="InterPro" id="IPR005112">
    <property type="entry name" value="dDENN_dom"/>
</dbReference>
<dbReference type="SMART" id="SM00799">
    <property type="entry name" value="DENN"/>
    <property type="match status" value="1"/>
</dbReference>
<evidence type="ECO:0000256" key="4">
    <source>
        <dbReference type="SAM" id="MobiDB-lite"/>
    </source>
</evidence>
<dbReference type="FunFam" id="3.30.450.200:FF:000003">
    <property type="entry name" value="DENN domain containing 1A"/>
    <property type="match status" value="1"/>
</dbReference>
<dbReference type="SMART" id="SM00800">
    <property type="entry name" value="uDENN"/>
    <property type="match status" value="1"/>
</dbReference>
<dbReference type="AlphaFoldDB" id="A0A287BJE9"/>
<feature type="compositionally biased region" description="Low complexity" evidence="4">
    <location>
        <begin position="525"/>
        <end position="535"/>
    </location>
</feature>
<reference evidence="6" key="3">
    <citation type="submission" date="2025-08" db="UniProtKB">
        <authorList>
            <consortium name="Ensembl"/>
        </authorList>
    </citation>
    <scope>IDENTIFICATION</scope>
</reference>
<dbReference type="Pfam" id="PF03456">
    <property type="entry name" value="uDENN"/>
    <property type="match status" value="1"/>
</dbReference>
<feature type="compositionally biased region" description="Pro residues" evidence="4">
    <location>
        <begin position="667"/>
        <end position="679"/>
    </location>
</feature>
<dbReference type="Pfam" id="PF02141">
    <property type="entry name" value="DENN"/>
    <property type="match status" value="1"/>
</dbReference>
<keyword evidence="7" id="KW-1185">Reference proteome</keyword>
<dbReference type="InterPro" id="IPR005113">
    <property type="entry name" value="uDENN_dom"/>
</dbReference>
<dbReference type="PANTHER" id="PTHR13196">
    <property type="entry name" value="DENN DOMAIN-CONTAINING"/>
    <property type="match status" value="1"/>
</dbReference>
<dbReference type="InterPro" id="IPR040032">
    <property type="entry name" value="DENND1A/B/C"/>
</dbReference>
<keyword evidence="3" id="KW-0968">Cytoplasmic vesicle</keyword>
<feature type="compositionally biased region" description="Polar residues" evidence="4">
    <location>
        <begin position="680"/>
        <end position="698"/>
    </location>
</feature>
<dbReference type="Bgee" id="ENSSSCG00000013546">
    <property type="expression patterns" value="Expressed in oocyte and 36 other cell types or tissues"/>
</dbReference>
<evidence type="ECO:0000256" key="2">
    <source>
        <dbReference type="ARBA" id="ARBA00022658"/>
    </source>
</evidence>
<reference evidence="6" key="2">
    <citation type="journal article" date="2020" name="Gigascience">
        <title>An improved pig reference genome sequence to enable pig genetics and genomics research.</title>
        <authorList>
            <person name="Warr A."/>
            <person name="Affara N."/>
            <person name="Aken B."/>
            <person name="Beiki H."/>
            <person name="Bickhart D.M."/>
            <person name="Billis K."/>
            <person name="Chow W."/>
            <person name="Eory L."/>
            <person name="Finlayson H.A."/>
            <person name="Flicek P."/>
            <person name="Giron C.G."/>
            <person name="Griffin D.K."/>
            <person name="Hall R."/>
            <person name="Hannum G."/>
            <person name="Hourlier T."/>
            <person name="Howe K."/>
            <person name="Hume D.A."/>
            <person name="Izuogu O."/>
            <person name="Kim K."/>
            <person name="Koren S."/>
            <person name="Liu H."/>
            <person name="Manchanda N."/>
            <person name="Martin F.J."/>
            <person name="Nonneman D.J."/>
            <person name="O'Connor R.E."/>
            <person name="Phillippy A.M."/>
            <person name="Rohrer G.A."/>
            <person name="Rosen B.D."/>
            <person name="Rund L.A."/>
            <person name="Sargent C.A."/>
            <person name="Schook L.B."/>
            <person name="Schroeder S.G."/>
            <person name="Schwartz A.S."/>
            <person name="Skinner B.M."/>
            <person name="Talbot R."/>
            <person name="Tseng E."/>
            <person name="Tuggle C.K."/>
            <person name="Watson M."/>
            <person name="Smith T.P.L."/>
            <person name="Archibald A.L."/>
        </authorList>
    </citation>
    <scope>NUCLEOTIDE SEQUENCE [LARGE SCALE GENOMIC DNA]</scope>
    <source>
        <strain evidence="6">Duroc</strain>
    </source>
</reference>
<comment type="subcellular location">
    <subcellularLocation>
        <location evidence="1">Cytoplasmic vesicle</location>
        <location evidence="1">Clathrin-coated vesicle</location>
    </subcellularLocation>
</comment>
<evidence type="ECO:0000313" key="7">
    <source>
        <dbReference type="Proteomes" id="UP000008227"/>
    </source>
</evidence>
<feature type="compositionally biased region" description="Polar residues" evidence="4">
    <location>
        <begin position="657"/>
        <end position="666"/>
    </location>
</feature>
<feature type="compositionally biased region" description="Basic and acidic residues" evidence="4">
    <location>
        <begin position="745"/>
        <end position="755"/>
    </location>
</feature>
<reference evidence="6" key="4">
    <citation type="submission" date="2025-09" db="UniProtKB">
        <authorList>
            <consortium name="Ensembl"/>
        </authorList>
    </citation>
    <scope>IDENTIFICATION</scope>
</reference>
<dbReference type="GO" id="GO:0005085">
    <property type="term" value="F:guanyl-nucleotide exchange factor activity"/>
    <property type="evidence" value="ECO:0007669"/>
    <property type="project" value="UniProtKB-KW"/>
</dbReference>
<feature type="region of interest" description="Disordered" evidence="4">
    <location>
        <begin position="459"/>
        <end position="494"/>
    </location>
</feature>
<reference evidence="7" key="1">
    <citation type="submission" date="2009-11" db="EMBL/GenBank/DDBJ databases">
        <authorList>
            <consortium name="Porcine genome sequencing project"/>
        </authorList>
    </citation>
    <scope>NUCLEOTIDE SEQUENCE [LARGE SCALE GENOMIC DNA]</scope>
    <source>
        <strain evidence="7">Duroc</strain>
    </source>
</reference>
<dbReference type="Ensembl" id="ENSSSCT00000041117.3">
    <property type="protein sequence ID" value="ENSSSCP00000056196.3"/>
    <property type="gene ID" value="ENSSSCG00000013546.5"/>
</dbReference>
<dbReference type="PANTHER" id="PTHR13196:SF25">
    <property type="entry name" value="DENN DOMAIN-CONTAINING PROTEIN 1C"/>
    <property type="match status" value="1"/>
</dbReference>
<dbReference type="InterPro" id="IPR037516">
    <property type="entry name" value="Tripartite_DENN"/>
</dbReference>
<evidence type="ECO:0000256" key="1">
    <source>
        <dbReference type="ARBA" id="ARBA00004132"/>
    </source>
</evidence>
<name>A0A287BJE9_PIG</name>
<dbReference type="PROSITE" id="PS50211">
    <property type="entry name" value="DENN"/>
    <property type="match status" value="1"/>
</dbReference>
<dbReference type="FunFam" id="3.40.50.11500:FF:000004">
    <property type="entry name" value="DENN domain-containing protein 2C isoform X1"/>
    <property type="match status" value="1"/>
</dbReference>
<dbReference type="Gene3D" id="3.30.450.200">
    <property type="match status" value="1"/>
</dbReference>
<accession>A0A287BJE9</accession>
<dbReference type="InterPro" id="IPR001194">
    <property type="entry name" value="cDENN_dom"/>
</dbReference>
<evidence type="ECO:0000256" key="3">
    <source>
        <dbReference type="ARBA" id="ARBA00023329"/>
    </source>
</evidence>
<dbReference type="GO" id="GO:0030136">
    <property type="term" value="C:clathrin-coated vesicle"/>
    <property type="evidence" value="ECO:0007669"/>
    <property type="project" value="UniProtKB-SubCell"/>
</dbReference>
<gene>
    <name evidence="6 8" type="primary">DENND1C</name>
</gene>
<dbReference type="ExpressionAtlas" id="A0A287BJE9">
    <property type="expression patterns" value="baseline and differential"/>
</dbReference>
<evidence type="ECO:0000313" key="6">
    <source>
        <dbReference type="Ensembl" id="ENSSSCP00000056196.3"/>
    </source>
</evidence>